<reference evidence="13 14" key="1">
    <citation type="submission" date="2019-01" db="EMBL/GenBank/DDBJ databases">
        <title>Draft Genome and Complete Hox-Cluster Characterization of the Sterlet Sturgeon (Acipenser ruthenus).</title>
        <authorList>
            <person name="Wei Q."/>
        </authorList>
    </citation>
    <scope>NUCLEOTIDE SEQUENCE [LARGE SCALE GENOMIC DNA]</scope>
    <source>
        <strain evidence="13">WHYD16114868_AA</strain>
        <tissue evidence="13">Blood</tissue>
    </source>
</reference>
<keyword evidence="8 11" id="KW-0675">Receptor</keyword>
<dbReference type="PANTHER" id="PTHR23220:SF78">
    <property type="entry name" value="INTEGRIN ALPHA-4"/>
    <property type="match status" value="1"/>
</dbReference>
<protein>
    <submittedName>
        <fullName evidence="13">Integrin alpha-4</fullName>
    </submittedName>
</protein>
<dbReference type="Gene3D" id="2.60.40.1530">
    <property type="entry name" value="ntegrin, alpha v. Chain A, domain 4"/>
    <property type="match status" value="1"/>
</dbReference>
<evidence type="ECO:0000256" key="6">
    <source>
        <dbReference type="ARBA" id="ARBA00023037"/>
    </source>
</evidence>
<keyword evidence="14" id="KW-1185">Reference proteome</keyword>
<proteinExistence type="inferred from homology"/>
<dbReference type="InterPro" id="IPR013519">
    <property type="entry name" value="Int_alpha_beta-p"/>
</dbReference>
<dbReference type="SMART" id="SM00191">
    <property type="entry name" value="Int_alpha"/>
    <property type="match status" value="5"/>
</dbReference>
<keyword evidence="7" id="KW-0472">Membrane</keyword>
<dbReference type="GO" id="GO:0008305">
    <property type="term" value="C:integrin complex"/>
    <property type="evidence" value="ECO:0007669"/>
    <property type="project" value="InterPro"/>
</dbReference>
<feature type="repeat" description="FG-GAP" evidence="10">
    <location>
        <begin position="112"/>
        <end position="171"/>
    </location>
</feature>
<evidence type="ECO:0000256" key="5">
    <source>
        <dbReference type="ARBA" id="ARBA00022889"/>
    </source>
</evidence>
<dbReference type="GO" id="GO:0098609">
    <property type="term" value="P:cell-cell adhesion"/>
    <property type="evidence" value="ECO:0007669"/>
    <property type="project" value="TreeGrafter"/>
</dbReference>
<comment type="subcellular location">
    <subcellularLocation>
        <location evidence="1 11">Membrane</location>
        <topology evidence="1 11">Single-pass type I membrane protein</topology>
    </subcellularLocation>
</comment>
<comment type="caution">
    <text evidence="13">The sequence shown here is derived from an EMBL/GenBank/DDBJ whole genome shotgun (WGS) entry which is preliminary data.</text>
</comment>
<evidence type="ECO:0000259" key="12">
    <source>
        <dbReference type="Pfam" id="PF08441"/>
    </source>
</evidence>
<evidence type="ECO:0000256" key="2">
    <source>
        <dbReference type="ARBA" id="ARBA00008054"/>
    </source>
</evidence>
<feature type="domain" description="Integrin alpha first immunoglubulin-like" evidence="12">
    <location>
        <begin position="282"/>
        <end position="440"/>
    </location>
</feature>
<dbReference type="InterPro" id="IPR028994">
    <property type="entry name" value="Integrin_alpha_N"/>
</dbReference>
<keyword evidence="6 11" id="KW-0401">Integrin</keyword>
<dbReference type="InterPro" id="IPR032695">
    <property type="entry name" value="Integrin_dom_sf"/>
</dbReference>
<dbReference type="AlphaFoldDB" id="A0A444UHD3"/>
<dbReference type="SUPFAM" id="SSF69179">
    <property type="entry name" value="Integrin domains"/>
    <property type="match status" value="1"/>
</dbReference>
<feature type="repeat" description="FG-GAP" evidence="10">
    <location>
        <begin position="172"/>
        <end position="231"/>
    </location>
</feature>
<dbReference type="Pfam" id="PF01839">
    <property type="entry name" value="FG-GAP"/>
    <property type="match status" value="3"/>
</dbReference>
<evidence type="ECO:0000256" key="10">
    <source>
        <dbReference type="PROSITE-ProRule" id="PRU00803"/>
    </source>
</evidence>
<keyword evidence="3" id="KW-0732">Signal</keyword>
<evidence type="ECO:0000256" key="11">
    <source>
        <dbReference type="RuleBase" id="RU003762"/>
    </source>
</evidence>
<dbReference type="SUPFAM" id="SSF69318">
    <property type="entry name" value="Integrin alpha N-terminal domain"/>
    <property type="match status" value="1"/>
</dbReference>
<evidence type="ECO:0000313" key="13">
    <source>
        <dbReference type="EMBL" id="RXM34579.1"/>
    </source>
</evidence>
<evidence type="ECO:0000256" key="3">
    <source>
        <dbReference type="ARBA" id="ARBA00022729"/>
    </source>
</evidence>
<sequence length="654" mass="72596">MEIKNENQRKFGDNYGSCQAGMSNFLMEDLIVIGAPGSFYWTGSVLVYNTSDNTLHAYVDDENVVLYGSYLGYSVGAGHFIHPQGTEVVGGAPQHGQTGKAYIFTFKSNFLSIVFEASGKKLGSYFGSSVCAVDLNSDGLSDLLVGAPMYSTVREEGRVYIYMNLGNADMKELDFELVGSDSYSARFGETITNLGDIDDDGFPDVAIGAPQEEDLQGAIYIYNGRKKGISQSYSQRITGNINGNVFKMFGQSVSGGIDVDGNGYPDVAVGAFMSDSAVVLRTRVVVIVEASLILPPSVNRTKPECVENGQPAVCMNITLCFKIKGRDIPGHIGFLYNLTADVHRKAGFPSRFYFIGNGTSNCTSGKVEASHNRVNCVTHQAFMRKEIRDIFTPIQFEAAYQLGEHVVKRDAPSLFPPLRPILQQREEEENHVRNKIQFARYCAWENCSTNLQVSAKLGLPQFPETLYFVKVLDSTDVTFLLDVNKDSVPEDLNITVNATCESAEGADLLHDNIATLILPLRYGVDLNVHGLVSPSSFVFEEMQDESDCFTKKFNYTFTVVNVGFSKAPGSRLEINIPNSIAPRPFKLFNVLDIKGRTSIFYIETIADAFPKQDTYVIELQKYQFASVGFFKRQLQKEQEHRKSRDYVNKTKDVY</sequence>
<dbReference type="GO" id="GO:0009897">
    <property type="term" value="C:external side of plasma membrane"/>
    <property type="evidence" value="ECO:0007669"/>
    <property type="project" value="TreeGrafter"/>
</dbReference>
<dbReference type="InterPro" id="IPR000413">
    <property type="entry name" value="Integrin_alpha"/>
</dbReference>
<dbReference type="Gene3D" id="2.130.10.130">
    <property type="entry name" value="Integrin alpha, N-terminal"/>
    <property type="match status" value="1"/>
</dbReference>
<accession>A0A444UHD3</accession>
<evidence type="ECO:0000256" key="9">
    <source>
        <dbReference type="ARBA" id="ARBA00023180"/>
    </source>
</evidence>
<keyword evidence="9" id="KW-0325">Glycoprotein</keyword>
<dbReference type="Proteomes" id="UP000289886">
    <property type="component" value="Unassembled WGS sequence"/>
</dbReference>
<evidence type="ECO:0000256" key="1">
    <source>
        <dbReference type="ARBA" id="ARBA00004479"/>
    </source>
</evidence>
<keyword evidence="4" id="KW-0677">Repeat</keyword>
<comment type="similarity">
    <text evidence="2 11">Belongs to the integrin alpha chain family.</text>
</comment>
<dbReference type="GO" id="GO:0007160">
    <property type="term" value="P:cell-matrix adhesion"/>
    <property type="evidence" value="ECO:0007669"/>
    <property type="project" value="TreeGrafter"/>
</dbReference>
<evidence type="ECO:0000256" key="7">
    <source>
        <dbReference type="ARBA" id="ARBA00023136"/>
    </source>
</evidence>
<dbReference type="Gene3D" id="2.60.40.1460">
    <property type="entry name" value="Integrin domains. Chain A, domain 2"/>
    <property type="match status" value="1"/>
</dbReference>
<gene>
    <name evidence="13" type="ORF">EOD39_14018</name>
</gene>
<dbReference type="GO" id="GO:0033627">
    <property type="term" value="P:cell adhesion mediated by integrin"/>
    <property type="evidence" value="ECO:0007669"/>
    <property type="project" value="TreeGrafter"/>
</dbReference>
<dbReference type="PROSITE" id="PS51470">
    <property type="entry name" value="FG_GAP"/>
    <property type="match status" value="3"/>
</dbReference>
<dbReference type="Pfam" id="PF08441">
    <property type="entry name" value="Integrin_A_Ig_1"/>
    <property type="match status" value="1"/>
</dbReference>
<organism evidence="13 14">
    <name type="scientific">Acipenser ruthenus</name>
    <name type="common">Sterlet sturgeon</name>
    <dbReference type="NCBI Taxonomy" id="7906"/>
    <lineage>
        <taxon>Eukaryota</taxon>
        <taxon>Metazoa</taxon>
        <taxon>Chordata</taxon>
        <taxon>Craniata</taxon>
        <taxon>Vertebrata</taxon>
        <taxon>Euteleostomi</taxon>
        <taxon>Actinopterygii</taxon>
        <taxon>Chondrostei</taxon>
        <taxon>Acipenseriformes</taxon>
        <taxon>Acipenseridae</taxon>
        <taxon>Acipenser</taxon>
    </lineage>
</organism>
<dbReference type="GO" id="GO:0005178">
    <property type="term" value="F:integrin binding"/>
    <property type="evidence" value="ECO:0007669"/>
    <property type="project" value="TreeGrafter"/>
</dbReference>
<dbReference type="EMBL" id="SCEB01214572">
    <property type="protein sequence ID" value="RXM34579.1"/>
    <property type="molecule type" value="Genomic_DNA"/>
</dbReference>
<dbReference type="GO" id="GO:0007229">
    <property type="term" value="P:integrin-mediated signaling pathway"/>
    <property type="evidence" value="ECO:0007669"/>
    <property type="project" value="UniProtKB-KW"/>
</dbReference>
<dbReference type="PRINTS" id="PR01185">
    <property type="entry name" value="INTEGRINA"/>
</dbReference>
<keyword evidence="5 11" id="KW-0130">Cell adhesion</keyword>
<evidence type="ECO:0000256" key="8">
    <source>
        <dbReference type="ARBA" id="ARBA00023170"/>
    </source>
</evidence>
<evidence type="ECO:0000256" key="4">
    <source>
        <dbReference type="ARBA" id="ARBA00022737"/>
    </source>
</evidence>
<name>A0A444UHD3_ACIRT</name>
<dbReference type="InterPro" id="IPR013517">
    <property type="entry name" value="FG-GAP"/>
</dbReference>
<dbReference type="InterPro" id="IPR013649">
    <property type="entry name" value="Integrin_alpha_Ig-like_1"/>
</dbReference>
<dbReference type="PANTHER" id="PTHR23220">
    <property type="entry name" value="INTEGRIN ALPHA"/>
    <property type="match status" value="1"/>
</dbReference>
<evidence type="ECO:0000313" key="14">
    <source>
        <dbReference type="Proteomes" id="UP000289886"/>
    </source>
</evidence>
<feature type="repeat" description="FG-GAP" evidence="10">
    <location>
        <begin position="235"/>
        <end position="297"/>
    </location>
</feature>